<proteinExistence type="predicted"/>
<keyword evidence="1" id="KW-1133">Transmembrane helix</keyword>
<evidence type="ECO:0000256" key="1">
    <source>
        <dbReference type="SAM" id="Phobius"/>
    </source>
</evidence>
<organism evidence="2 3">
    <name type="scientific">Pristionchus mayeri</name>
    <dbReference type="NCBI Taxonomy" id="1317129"/>
    <lineage>
        <taxon>Eukaryota</taxon>
        <taxon>Metazoa</taxon>
        <taxon>Ecdysozoa</taxon>
        <taxon>Nematoda</taxon>
        <taxon>Chromadorea</taxon>
        <taxon>Rhabditida</taxon>
        <taxon>Rhabditina</taxon>
        <taxon>Diplogasteromorpha</taxon>
        <taxon>Diplogasteroidea</taxon>
        <taxon>Neodiplogasteridae</taxon>
        <taxon>Pristionchus</taxon>
    </lineage>
</organism>
<evidence type="ECO:0000313" key="2">
    <source>
        <dbReference type="EMBL" id="GMR50712.1"/>
    </source>
</evidence>
<name>A0AAN5I3I6_9BILA</name>
<keyword evidence="1" id="KW-0812">Transmembrane</keyword>
<protein>
    <submittedName>
        <fullName evidence="2">Uncharacterized protein</fullName>
    </submittedName>
</protein>
<comment type="caution">
    <text evidence="2">The sequence shown here is derived from an EMBL/GenBank/DDBJ whole genome shotgun (WGS) entry which is preliminary data.</text>
</comment>
<keyword evidence="3" id="KW-1185">Reference proteome</keyword>
<accession>A0AAN5I3I6</accession>
<feature type="non-terminal residue" evidence="2">
    <location>
        <position position="1"/>
    </location>
</feature>
<keyword evidence="1" id="KW-0472">Membrane</keyword>
<feature type="transmembrane region" description="Helical" evidence="1">
    <location>
        <begin position="12"/>
        <end position="30"/>
    </location>
</feature>
<feature type="non-terminal residue" evidence="2">
    <location>
        <position position="85"/>
    </location>
</feature>
<reference evidence="3" key="1">
    <citation type="submission" date="2022-10" db="EMBL/GenBank/DDBJ databases">
        <title>Genome assembly of Pristionchus species.</title>
        <authorList>
            <person name="Yoshida K."/>
            <person name="Sommer R.J."/>
        </authorList>
    </citation>
    <scope>NUCLEOTIDE SEQUENCE [LARGE SCALE GENOMIC DNA]</scope>
    <source>
        <strain evidence="3">RS5460</strain>
    </source>
</reference>
<dbReference type="EMBL" id="BTRK01000004">
    <property type="protein sequence ID" value="GMR50712.1"/>
    <property type="molecule type" value="Genomic_DNA"/>
</dbReference>
<evidence type="ECO:0000313" key="3">
    <source>
        <dbReference type="Proteomes" id="UP001328107"/>
    </source>
</evidence>
<dbReference type="Proteomes" id="UP001328107">
    <property type="component" value="Unassembled WGS sequence"/>
</dbReference>
<dbReference type="AlphaFoldDB" id="A0AAN5I3I6"/>
<gene>
    <name evidence="2" type="ORF">PMAYCL1PPCAC_20907</name>
</gene>
<feature type="transmembrane region" description="Helical" evidence="1">
    <location>
        <begin position="36"/>
        <end position="54"/>
    </location>
</feature>
<sequence length="85" mass="9072">SCVFSSQAKEEMLSLVLGFVVVYALGVGVAALFPSIYTITLVAVAAAFVGAFLVNRMAAKVVVHVYENDGTPFTTFTISDLEDMF</sequence>